<name>A0ABX1VI09_9PLAN</name>
<reference evidence="2 3" key="1">
    <citation type="journal article" date="2020" name="Syst. Appl. Microbiol.">
        <title>Alienimonas chondri sp. nov., a novel planctomycete isolated from the biofilm of the red alga Chondrus crispus.</title>
        <authorList>
            <person name="Vitorino I."/>
            <person name="Albuquerque L."/>
            <person name="Wiegand S."/>
            <person name="Kallscheuer N."/>
            <person name="da Costa M.S."/>
            <person name="Lobo-da-Cunha A."/>
            <person name="Jogler C."/>
            <person name="Lage O.M."/>
        </authorList>
    </citation>
    <scope>NUCLEOTIDE SEQUENCE [LARGE SCALE GENOMIC DNA]</scope>
    <source>
        <strain evidence="2 3">LzC2</strain>
    </source>
</reference>
<feature type="compositionally biased region" description="Pro residues" evidence="1">
    <location>
        <begin position="400"/>
        <end position="411"/>
    </location>
</feature>
<evidence type="ECO:0000313" key="2">
    <source>
        <dbReference type="EMBL" id="NNJ27513.1"/>
    </source>
</evidence>
<proteinExistence type="predicted"/>
<dbReference type="CDD" id="cd03801">
    <property type="entry name" value="GT4_PimA-like"/>
    <property type="match status" value="1"/>
</dbReference>
<protein>
    <recommendedName>
        <fullName evidence="4">Glycosyltransferase</fullName>
    </recommendedName>
</protein>
<gene>
    <name evidence="2" type="ORF">LzC2_36180</name>
</gene>
<feature type="region of interest" description="Disordered" evidence="1">
    <location>
        <begin position="391"/>
        <end position="411"/>
    </location>
</feature>
<dbReference type="Gene3D" id="3.40.50.2000">
    <property type="entry name" value="Glycogen Phosphorylase B"/>
    <property type="match status" value="2"/>
</dbReference>
<dbReference type="PANTHER" id="PTHR45947">
    <property type="entry name" value="SULFOQUINOVOSYL TRANSFERASE SQD2"/>
    <property type="match status" value="1"/>
</dbReference>
<dbReference type="PANTHER" id="PTHR45947:SF3">
    <property type="entry name" value="SULFOQUINOVOSYL TRANSFERASE SQD2"/>
    <property type="match status" value="1"/>
</dbReference>
<dbReference type="SUPFAM" id="SSF53756">
    <property type="entry name" value="UDP-Glycosyltransferase/glycogen phosphorylase"/>
    <property type="match status" value="1"/>
</dbReference>
<evidence type="ECO:0008006" key="4">
    <source>
        <dbReference type="Google" id="ProtNLM"/>
    </source>
</evidence>
<evidence type="ECO:0000313" key="3">
    <source>
        <dbReference type="Proteomes" id="UP000609651"/>
    </source>
</evidence>
<dbReference type="Pfam" id="PF13692">
    <property type="entry name" value="Glyco_trans_1_4"/>
    <property type="match status" value="1"/>
</dbReference>
<sequence>MLGLVEGARYHRPAAYLETHPDSDWVSISCRTGTPRGRRDAVAAAVRAVRPGLVVTVNIPDALAAVAELPPRRRPRSVMTCHGIQADLFADALTLIGCVDGLVCTNRLACEVAAGAGFPGDRLYHATHGLPNAVLADPPDRSGHRGPFTVAFVGRLEDGQKRVSDLPAVWRGLTAAVPGARLLVAGDGPDGDDLRAGLAGTGGVEWLGRVPAAEVPARVLDRADALIMPSLWETGPIVIWEAFARGVAVVSSRYVGSGREGVLVDGENCLLFDVGDPVAGAAALGRLAGDRPLRDRLAAAGQELANRLNSPTAAANAWEQAFLSVLEAPPAVGPTPPPKSAGRLDAVLGPGLAEQVRRLTARPVTDGGPGGEWPHALSDWSEPESVFLANAARLDRPDRPQVPVPPRSSSQ</sequence>
<comment type="caution">
    <text evidence="2">The sequence shown here is derived from an EMBL/GenBank/DDBJ whole genome shotgun (WGS) entry which is preliminary data.</text>
</comment>
<dbReference type="EMBL" id="WTPX01000162">
    <property type="protein sequence ID" value="NNJ27513.1"/>
    <property type="molecule type" value="Genomic_DNA"/>
</dbReference>
<accession>A0ABX1VI09</accession>
<dbReference type="Proteomes" id="UP000609651">
    <property type="component" value="Unassembled WGS sequence"/>
</dbReference>
<keyword evidence="3" id="KW-1185">Reference proteome</keyword>
<evidence type="ECO:0000256" key="1">
    <source>
        <dbReference type="SAM" id="MobiDB-lite"/>
    </source>
</evidence>
<organism evidence="2 3">
    <name type="scientific">Alienimonas chondri</name>
    <dbReference type="NCBI Taxonomy" id="2681879"/>
    <lineage>
        <taxon>Bacteria</taxon>
        <taxon>Pseudomonadati</taxon>
        <taxon>Planctomycetota</taxon>
        <taxon>Planctomycetia</taxon>
        <taxon>Planctomycetales</taxon>
        <taxon>Planctomycetaceae</taxon>
        <taxon>Alienimonas</taxon>
    </lineage>
</organism>
<dbReference type="InterPro" id="IPR050194">
    <property type="entry name" value="Glycosyltransferase_grp1"/>
</dbReference>